<dbReference type="RefSeq" id="XP_008711184.1">
    <property type="nucleotide sequence ID" value="XM_008712962.1"/>
</dbReference>
<name>W2SCQ4_CYPE1</name>
<evidence type="ECO:0000256" key="1">
    <source>
        <dbReference type="SAM" id="MobiDB-lite"/>
    </source>
</evidence>
<dbReference type="Proteomes" id="UP000030752">
    <property type="component" value="Unassembled WGS sequence"/>
</dbReference>
<gene>
    <name evidence="4" type="ORF">HMPREF1541_00657</name>
</gene>
<dbReference type="eggNOG" id="ENOG502RAVV">
    <property type="taxonomic scope" value="Eukaryota"/>
</dbReference>
<dbReference type="HOGENOM" id="CLU_315461_0_0_1"/>
<sequence>MFNRAPRVAHICLRCQRNLARKSPGWPTPQPSIAPGRGFIRHQSAAVARSINDDDDYHEPEPIHTQIAPHESITEASIPVPPRTKSTRYRRLRRTPTAGLNIETLGKPSEIILLPSHDRVIPESVQAEDGPRQNLSEALESEKVPVSWEQVKEHIESTRSKMREQRGQLDTSEWTKLAGALKRGFSKMQLRRFLKEQTQGPSPTIPPDSATRPQLAALIATNVWGYQLPQEVKQSLSDVDSPAKEKPPKPQASYTQDFTNHSDVLLMQHDPSYGFRSLTSQLGVKVSVAGSKVTVQGDRASVKRAEKWLLSRKPRLKNINVEGFGESMFADDRKKNLSSLLQDLSAEYGVVASRHPKGAGMNVRYMQANRNALVSIRRDLRLLTEDNCRPSFMASARPERVKFAPYFTVDPAPWPTEAAHWGRGFDTVAVGSTGMTKRAETSAQIEDHWESLKKQLDSPISDTPLTEPNSLRCEFHARFGMNLYAMEPMPKYTGLSIPKQESLFVDEVPLLAQLFVNSNFQERPSPPAASDIPTNSPLVLRLLLRPVQLSSKAPSLEIYVYGQDPTMGLRQTLNVARISALINEQVRNISLPTLPVDISFTRQLKQDLFVQRSPSTSQHPTLLQSIGQYLSKARKTNAEEPNFFYFADFIIPDNFILASETGEIEYVLSSVETVNTDSRLTPDLGYGSTRMTMEHLVFGGGKWGSDRQELRISQVPLLAAPPAHNVSLENLRTVTIDVAERFGDMARQFRSRMEAVK</sequence>
<organism evidence="4 5">
    <name type="scientific">Cyphellophora europaea (strain CBS 101466)</name>
    <name type="common">Phialophora europaea</name>
    <dbReference type="NCBI Taxonomy" id="1220924"/>
    <lineage>
        <taxon>Eukaryota</taxon>
        <taxon>Fungi</taxon>
        <taxon>Dikarya</taxon>
        <taxon>Ascomycota</taxon>
        <taxon>Pezizomycotina</taxon>
        <taxon>Eurotiomycetes</taxon>
        <taxon>Chaetothyriomycetidae</taxon>
        <taxon>Chaetothyriales</taxon>
        <taxon>Cyphellophoraceae</taxon>
        <taxon>Cyphellophora</taxon>
    </lineage>
</organism>
<dbReference type="Pfam" id="PF20776">
    <property type="entry name" value="SLS1_N"/>
    <property type="match status" value="1"/>
</dbReference>
<dbReference type="Pfam" id="PF20778">
    <property type="entry name" value="SLS1_C"/>
    <property type="match status" value="1"/>
</dbReference>
<feature type="region of interest" description="Disordered" evidence="1">
    <location>
        <begin position="235"/>
        <end position="256"/>
    </location>
</feature>
<reference evidence="4 5" key="1">
    <citation type="submission" date="2013-03" db="EMBL/GenBank/DDBJ databases">
        <title>The Genome Sequence of Phialophora europaea CBS 101466.</title>
        <authorList>
            <consortium name="The Broad Institute Genomics Platform"/>
            <person name="Cuomo C."/>
            <person name="de Hoog S."/>
            <person name="Gorbushina A."/>
            <person name="Walker B."/>
            <person name="Young S.K."/>
            <person name="Zeng Q."/>
            <person name="Gargeya S."/>
            <person name="Fitzgerald M."/>
            <person name="Haas B."/>
            <person name="Abouelleil A."/>
            <person name="Allen A.W."/>
            <person name="Alvarado L."/>
            <person name="Arachchi H.M."/>
            <person name="Berlin A.M."/>
            <person name="Chapman S.B."/>
            <person name="Gainer-Dewar J."/>
            <person name="Goldberg J."/>
            <person name="Griggs A."/>
            <person name="Gujja S."/>
            <person name="Hansen M."/>
            <person name="Howarth C."/>
            <person name="Imamovic A."/>
            <person name="Ireland A."/>
            <person name="Larimer J."/>
            <person name="McCowan C."/>
            <person name="Murphy C."/>
            <person name="Pearson M."/>
            <person name="Poon T.W."/>
            <person name="Priest M."/>
            <person name="Roberts A."/>
            <person name="Saif S."/>
            <person name="Shea T."/>
            <person name="Sisk P."/>
            <person name="Sykes S."/>
            <person name="Wortman J."/>
            <person name="Nusbaum C."/>
            <person name="Birren B."/>
        </authorList>
    </citation>
    <scope>NUCLEOTIDE SEQUENCE [LARGE SCALE GENOMIC DNA]</scope>
    <source>
        <strain evidence="4 5">CBS 101466</strain>
    </source>
</reference>
<dbReference type="InParanoid" id="W2SCQ4"/>
<dbReference type="OrthoDB" id="5392646at2759"/>
<dbReference type="VEuPathDB" id="FungiDB:HMPREF1541_00657"/>
<feature type="domain" description="SLS1 N-terminal" evidence="2">
    <location>
        <begin position="146"/>
        <end position="225"/>
    </location>
</feature>
<evidence type="ECO:0000259" key="3">
    <source>
        <dbReference type="Pfam" id="PF20778"/>
    </source>
</evidence>
<dbReference type="InterPro" id="IPR048400">
    <property type="entry name" value="SLS1_N"/>
</dbReference>
<dbReference type="GeneID" id="19967996"/>
<dbReference type="EMBL" id="KB822711">
    <property type="protein sequence ID" value="ETN46472.1"/>
    <property type="molecule type" value="Genomic_DNA"/>
</dbReference>
<proteinExistence type="predicted"/>
<evidence type="ECO:0000313" key="5">
    <source>
        <dbReference type="Proteomes" id="UP000030752"/>
    </source>
</evidence>
<evidence type="ECO:0000313" key="4">
    <source>
        <dbReference type="EMBL" id="ETN46472.1"/>
    </source>
</evidence>
<protein>
    <submittedName>
        <fullName evidence="4">Uncharacterized protein</fullName>
    </submittedName>
</protein>
<feature type="domain" description="SLS1 C-terminal" evidence="3">
    <location>
        <begin position="443"/>
        <end position="711"/>
    </location>
</feature>
<dbReference type="InterPro" id="IPR048401">
    <property type="entry name" value="SLS1_C"/>
</dbReference>
<keyword evidence="5" id="KW-1185">Reference proteome</keyword>
<accession>W2SCQ4</accession>
<dbReference type="AlphaFoldDB" id="W2SCQ4"/>
<dbReference type="STRING" id="1220924.W2SCQ4"/>
<evidence type="ECO:0000259" key="2">
    <source>
        <dbReference type="Pfam" id="PF20776"/>
    </source>
</evidence>